<organism evidence="3 4">
    <name type="scientific">Mycena metata</name>
    <dbReference type="NCBI Taxonomy" id="1033252"/>
    <lineage>
        <taxon>Eukaryota</taxon>
        <taxon>Fungi</taxon>
        <taxon>Dikarya</taxon>
        <taxon>Basidiomycota</taxon>
        <taxon>Agaricomycotina</taxon>
        <taxon>Agaricomycetes</taxon>
        <taxon>Agaricomycetidae</taxon>
        <taxon>Agaricales</taxon>
        <taxon>Marasmiineae</taxon>
        <taxon>Mycenaceae</taxon>
        <taxon>Mycena</taxon>
    </lineage>
</organism>
<keyword evidence="2" id="KW-0472">Membrane</keyword>
<feature type="transmembrane region" description="Helical" evidence="2">
    <location>
        <begin position="267"/>
        <end position="291"/>
    </location>
</feature>
<name>A0AAD7M8K4_9AGAR</name>
<evidence type="ECO:0000313" key="3">
    <source>
        <dbReference type="EMBL" id="KAJ7705718.1"/>
    </source>
</evidence>
<dbReference type="Proteomes" id="UP001215598">
    <property type="component" value="Unassembled WGS sequence"/>
</dbReference>
<keyword evidence="2" id="KW-0812">Transmembrane</keyword>
<comment type="caution">
    <text evidence="3">The sequence shown here is derived from an EMBL/GenBank/DDBJ whole genome shotgun (WGS) entry which is preliminary data.</text>
</comment>
<gene>
    <name evidence="3" type="ORF">B0H16DRAFT_1704513</name>
</gene>
<evidence type="ECO:0000256" key="1">
    <source>
        <dbReference type="SAM" id="MobiDB-lite"/>
    </source>
</evidence>
<accession>A0AAD7M8K4</accession>
<sequence length="367" mass="39941">MAARGTLHVIVTLRVRTTKQIGKKRCQKIQSLTSDLNELHGRWSVLTAKTGGAAVKPSAASNGSLAVRAPLQLPEESTASGSRWQSITLKSSAEKRKDFSYSSADAKVAEKLDCNFWLGSYASESSSFCAQSGATAESFNDTIDLAFRATLVTVDRGGWFRPHLFGQSNAYYKSSSSSSASEGKSFQAFSNGYVIKIPGPQILGYMIQKTEVDLAAPIPAELPSGFLISDEDYANAQNRHTPGQDGGGRGEAVEGENRRTVQGDGRYWFLFVCCVVVPQIPGITFAVTNLVRRVYNVRFENLWRDLISCAEEATCSEDRLGSWSSDSDRVLARVAWFGGYTTARKKNCFLMVGCSATQKAVEGRAMV</sequence>
<protein>
    <submittedName>
        <fullName evidence="3">Uncharacterized protein</fullName>
    </submittedName>
</protein>
<keyword evidence="2" id="KW-1133">Transmembrane helix</keyword>
<dbReference type="EMBL" id="JARKIB010000468">
    <property type="protein sequence ID" value="KAJ7705718.1"/>
    <property type="molecule type" value="Genomic_DNA"/>
</dbReference>
<reference evidence="3" key="1">
    <citation type="submission" date="2023-03" db="EMBL/GenBank/DDBJ databases">
        <title>Massive genome expansion in bonnet fungi (Mycena s.s.) driven by repeated elements and novel gene families across ecological guilds.</title>
        <authorList>
            <consortium name="Lawrence Berkeley National Laboratory"/>
            <person name="Harder C.B."/>
            <person name="Miyauchi S."/>
            <person name="Viragh M."/>
            <person name="Kuo A."/>
            <person name="Thoen E."/>
            <person name="Andreopoulos B."/>
            <person name="Lu D."/>
            <person name="Skrede I."/>
            <person name="Drula E."/>
            <person name="Henrissat B."/>
            <person name="Morin E."/>
            <person name="Kohler A."/>
            <person name="Barry K."/>
            <person name="LaButti K."/>
            <person name="Morin E."/>
            <person name="Salamov A."/>
            <person name="Lipzen A."/>
            <person name="Mereny Z."/>
            <person name="Hegedus B."/>
            <person name="Baldrian P."/>
            <person name="Stursova M."/>
            <person name="Weitz H."/>
            <person name="Taylor A."/>
            <person name="Grigoriev I.V."/>
            <person name="Nagy L.G."/>
            <person name="Martin F."/>
            <person name="Kauserud H."/>
        </authorList>
    </citation>
    <scope>NUCLEOTIDE SEQUENCE</scope>
    <source>
        <strain evidence="3">CBHHK182m</strain>
    </source>
</reference>
<proteinExistence type="predicted"/>
<dbReference type="AlphaFoldDB" id="A0AAD7M8K4"/>
<evidence type="ECO:0000313" key="4">
    <source>
        <dbReference type="Proteomes" id="UP001215598"/>
    </source>
</evidence>
<keyword evidence="4" id="KW-1185">Reference proteome</keyword>
<feature type="region of interest" description="Disordered" evidence="1">
    <location>
        <begin position="237"/>
        <end position="257"/>
    </location>
</feature>
<evidence type="ECO:0000256" key="2">
    <source>
        <dbReference type="SAM" id="Phobius"/>
    </source>
</evidence>